<keyword evidence="7" id="KW-0143">Chaperone</keyword>
<evidence type="ECO:0000256" key="8">
    <source>
        <dbReference type="PIRSR" id="PIRSR607745-1"/>
    </source>
</evidence>
<keyword evidence="3 8" id="KW-0479">Metal-binding</keyword>
<evidence type="ECO:0000256" key="5">
    <source>
        <dbReference type="ARBA" id="ARBA00023128"/>
    </source>
</evidence>
<dbReference type="EMBL" id="AAGW02061516">
    <property type="status" value="NOT_ANNOTATED_CDS"/>
    <property type="molecule type" value="Genomic_DNA"/>
</dbReference>
<dbReference type="Pfam" id="PF05051">
    <property type="entry name" value="COX17"/>
    <property type="match status" value="1"/>
</dbReference>
<dbReference type="SUPFAM" id="SSF47072">
    <property type="entry name" value="Cysteine alpha-hairpin motif"/>
    <property type="match status" value="1"/>
</dbReference>
<dbReference type="Gene3D" id="1.10.287.1130">
    <property type="entry name" value="CytochromE C oxidase copper chaperone"/>
    <property type="match status" value="1"/>
</dbReference>
<comment type="similarity">
    <text evidence="2">Belongs to the COX17 family.</text>
</comment>
<dbReference type="GeneTree" id="ENSGT00980000202734"/>
<dbReference type="Ensembl" id="ENSOCUT00000045218.1">
    <property type="protein sequence ID" value="ENSOCUP00000044101.1"/>
    <property type="gene ID" value="ENSOCUG00000038629.1"/>
</dbReference>
<proteinExistence type="inferred from homology"/>
<protein>
    <submittedName>
        <fullName evidence="10">Uncharacterized protein</fullName>
    </submittedName>
</protein>
<feature type="binding site" evidence="8">
    <location>
        <position position="24"/>
    </location>
    <ligand>
        <name>Cu cation</name>
        <dbReference type="ChEBI" id="CHEBI:23378"/>
    </ligand>
</feature>
<accession>A0A5F9DEQ6</accession>
<evidence type="ECO:0000256" key="4">
    <source>
        <dbReference type="ARBA" id="ARBA00023008"/>
    </source>
</evidence>
<comment type="subcellular location">
    <subcellularLocation>
        <location evidence="1">Mitochondrion intermembrane space</location>
    </subcellularLocation>
</comment>
<dbReference type="GO" id="GO:0016531">
    <property type="term" value="F:copper chaperone activity"/>
    <property type="evidence" value="ECO:0007669"/>
    <property type="project" value="InterPro"/>
</dbReference>
<evidence type="ECO:0000313" key="10">
    <source>
        <dbReference type="Ensembl" id="ENSOCUP00000044101.1"/>
    </source>
</evidence>
<dbReference type="SMR" id="A0A5F9DEQ6"/>
<evidence type="ECO:0000256" key="9">
    <source>
        <dbReference type="SAM" id="MobiDB-lite"/>
    </source>
</evidence>
<dbReference type="InterPro" id="IPR009069">
    <property type="entry name" value="Cys_alpha_HP_mot_SF"/>
</dbReference>
<dbReference type="STRING" id="9986.ENSOCUP00000044101"/>
<evidence type="ECO:0000313" key="11">
    <source>
        <dbReference type="Proteomes" id="UP000001811"/>
    </source>
</evidence>
<evidence type="ECO:0000256" key="3">
    <source>
        <dbReference type="ARBA" id="ARBA00022723"/>
    </source>
</evidence>
<keyword evidence="11" id="KW-1185">Reference proteome</keyword>
<reference evidence="10 11" key="1">
    <citation type="journal article" date="2011" name="Nature">
        <title>A high-resolution map of human evolutionary constraint using 29 mammals.</title>
        <authorList>
            <person name="Lindblad-Toh K."/>
            <person name="Garber M."/>
            <person name="Zuk O."/>
            <person name="Lin M.F."/>
            <person name="Parker B.J."/>
            <person name="Washietl S."/>
            <person name="Kheradpour P."/>
            <person name="Ernst J."/>
            <person name="Jordan G."/>
            <person name="Mauceli E."/>
            <person name="Ward L.D."/>
            <person name="Lowe C.B."/>
            <person name="Holloway A.K."/>
            <person name="Clamp M."/>
            <person name="Gnerre S."/>
            <person name="Alfoldi J."/>
            <person name="Beal K."/>
            <person name="Chang J."/>
            <person name="Clawson H."/>
            <person name="Cuff J."/>
            <person name="Di Palma F."/>
            <person name="Fitzgerald S."/>
            <person name="Flicek P."/>
            <person name="Guttman M."/>
            <person name="Hubisz M.J."/>
            <person name="Jaffe D.B."/>
            <person name="Jungreis I."/>
            <person name="Kent W.J."/>
            <person name="Kostka D."/>
            <person name="Lara M."/>
            <person name="Martins A.L."/>
            <person name="Massingham T."/>
            <person name="Moltke I."/>
            <person name="Raney B.J."/>
            <person name="Rasmussen M.D."/>
            <person name="Robinson J."/>
            <person name="Stark A."/>
            <person name="Vilella A.J."/>
            <person name="Wen J."/>
            <person name="Xie X."/>
            <person name="Zody M.C."/>
            <person name="Baldwin J."/>
            <person name="Bloom T."/>
            <person name="Chin C.W."/>
            <person name="Heiman D."/>
            <person name="Nicol R."/>
            <person name="Nusbaum C."/>
            <person name="Young S."/>
            <person name="Wilkinson J."/>
            <person name="Worley K.C."/>
            <person name="Kovar C.L."/>
            <person name="Muzny D.M."/>
            <person name="Gibbs R.A."/>
            <person name="Cree A."/>
            <person name="Dihn H.H."/>
            <person name="Fowler G."/>
            <person name="Jhangiani S."/>
            <person name="Joshi V."/>
            <person name="Lee S."/>
            <person name="Lewis L.R."/>
            <person name="Nazareth L.V."/>
            <person name="Okwuonu G."/>
            <person name="Santibanez J."/>
            <person name="Warren W.C."/>
            <person name="Mardis E.R."/>
            <person name="Weinstock G.M."/>
            <person name="Wilson R.K."/>
            <person name="Delehaunty K."/>
            <person name="Dooling D."/>
            <person name="Fronik C."/>
            <person name="Fulton L."/>
            <person name="Fulton B."/>
            <person name="Graves T."/>
            <person name="Minx P."/>
            <person name="Sodergren E."/>
            <person name="Birney E."/>
            <person name="Margulies E.H."/>
            <person name="Herrero J."/>
            <person name="Green E.D."/>
            <person name="Haussler D."/>
            <person name="Siepel A."/>
            <person name="Goldman N."/>
            <person name="Pollard K.S."/>
            <person name="Pedersen J.S."/>
            <person name="Lander E.S."/>
            <person name="Kellis M."/>
        </authorList>
    </citation>
    <scope>NUCLEOTIDE SEQUENCE [LARGE SCALE GENOMIC DNA]</scope>
    <source>
        <strain evidence="10 11">Thorbecke inbred</strain>
    </source>
</reference>
<feature type="compositionally biased region" description="Polar residues" evidence="9">
    <location>
        <begin position="1"/>
        <end position="16"/>
    </location>
</feature>
<organism evidence="10 11">
    <name type="scientific">Oryctolagus cuniculus</name>
    <name type="common">Rabbit</name>
    <dbReference type="NCBI Taxonomy" id="9986"/>
    <lineage>
        <taxon>Eukaryota</taxon>
        <taxon>Metazoa</taxon>
        <taxon>Chordata</taxon>
        <taxon>Craniata</taxon>
        <taxon>Vertebrata</taxon>
        <taxon>Euteleostomi</taxon>
        <taxon>Mammalia</taxon>
        <taxon>Eutheria</taxon>
        <taxon>Euarchontoglires</taxon>
        <taxon>Glires</taxon>
        <taxon>Lagomorpha</taxon>
        <taxon>Leporidae</taxon>
        <taxon>Oryctolagus</taxon>
    </lineage>
</organism>
<reference evidence="10" key="3">
    <citation type="submission" date="2025-09" db="UniProtKB">
        <authorList>
            <consortium name="Ensembl"/>
        </authorList>
    </citation>
    <scope>IDENTIFICATION</scope>
    <source>
        <strain evidence="10">Thorbecke</strain>
    </source>
</reference>
<keyword evidence="5" id="KW-0496">Mitochondrion</keyword>
<evidence type="ECO:0000256" key="1">
    <source>
        <dbReference type="ARBA" id="ARBA00004569"/>
    </source>
</evidence>
<evidence type="ECO:0000256" key="7">
    <source>
        <dbReference type="ARBA" id="ARBA00023186"/>
    </source>
</evidence>
<feature type="region of interest" description="Disordered" evidence="9">
    <location>
        <begin position="1"/>
        <end position="30"/>
    </location>
</feature>
<sequence>MIPGLATTSPSLSQPQKEPPKPHCACPGTKKARDVCIEKCEEHRGRLIEAHRERMGALGWKI</sequence>
<dbReference type="InParanoid" id="A0A5F9DEQ6"/>
<evidence type="ECO:0000256" key="6">
    <source>
        <dbReference type="ARBA" id="ARBA00023157"/>
    </source>
</evidence>
<dbReference type="InterPro" id="IPR007745">
    <property type="entry name" value="Cyt_c_oxidase_Cu-chaperone"/>
</dbReference>
<dbReference type="GO" id="GO:0005758">
    <property type="term" value="C:mitochondrial intermembrane space"/>
    <property type="evidence" value="ECO:0007669"/>
    <property type="project" value="UniProtKB-SubCell"/>
</dbReference>
<reference evidence="10" key="2">
    <citation type="submission" date="2025-08" db="UniProtKB">
        <authorList>
            <consortium name="Ensembl"/>
        </authorList>
    </citation>
    <scope>IDENTIFICATION</scope>
    <source>
        <strain evidence="10">Thorbecke</strain>
    </source>
</reference>
<dbReference type="GO" id="GO:0005507">
    <property type="term" value="F:copper ion binding"/>
    <property type="evidence" value="ECO:0007669"/>
    <property type="project" value="InterPro"/>
</dbReference>
<dbReference type="Proteomes" id="UP000001811">
    <property type="component" value="Chromosome 21"/>
</dbReference>
<name>A0A5F9DEQ6_RABIT</name>
<keyword evidence="4 8" id="KW-0186">Copper</keyword>
<keyword evidence="6" id="KW-1015">Disulfide bond</keyword>
<dbReference type="AlphaFoldDB" id="A0A5F9DEQ6"/>
<evidence type="ECO:0000256" key="2">
    <source>
        <dbReference type="ARBA" id="ARBA00009241"/>
    </source>
</evidence>